<evidence type="ECO:0000256" key="10">
    <source>
        <dbReference type="ARBA" id="ARBA00033270"/>
    </source>
</evidence>
<evidence type="ECO:0000313" key="18">
    <source>
        <dbReference type="EMBL" id="MBB3170263.1"/>
    </source>
</evidence>
<evidence type="ECO:0000256" key="14">
    <source>
        <dbReference type="ARBA" id="ARBA00044770"/>
    </source>
</evidence>
<feature type="transmembrane region" description="Helical" evidence="17">
    <location>
        <begin position="194"/>
        <end position="215"/>
    </location>
</feature>
<evidence type="ECO:0000256" key="16">
    <source>
        <dbReference type="ARBA" id="ARBA00049966"/>
    </source>
</evidence>
<dbReference type="GO" id="GO:0032153">
    <property type="term" value="C:cell division site"/>
    <property type="evidence" value="ECO:0007669"/>
    <property type="project" value="TreeGrafter"/>
</dbReference>
<keyword evidence="8 17" id="KW-0472">Membrane</keyword>
<comment type="similarity">
    <text evidence="11">Belongs to the SEDS family. FtsW subfamily.</text>
</comment>
<comment type="subcellular location">
    <subcellularLocation>
        <location evidence="1">Membrane</location>
        <topology evidence="1">Multi-pass membrane protein</topology>
    </subcellularLocation>
</comment>
<evidence type="ECO:0000256" key="11">
    <source>
        <dbReference type="ARBA" id="ARBA00038053"/>
    </source>
</evidence>
<evidence type="ECO:0000256" key="2">
    <source>
        <dbReference type="ARBA" id="ARBA00022676"/>
    </source>
</evidence>
<evidence type="ECO:0000256" key="8">
    <source>
        <dbReference type="ARBA" id="ARBA00023136"/>
    </source>
</evidence>
<evidence type="ECO:0000256" key="12">
    <source>
        <dbReference type="ARBA" id="ARBA00041185"/>
    </source>
</evidence>
<keyword evidence="2" id="KW-0328">Glycosyltransferase</keyword>
<name>A0A7W5D036_9ACTN</name>
<dbReference type="AlphaFoldDB" id="A0A7W5D036"/>
<feature type="transmembrane region" description="Helical" evidence="17">
    <location>
        <begin position="55"/>
        <end position="73"/>
    </location>
</feature>
<organism evidence="18 19">
    <name type="scientific">Parvibacter caecicola</name>
    <dbReference type="NCBI Taxonomy" id="747645"/>
    <lineage>
        <taxon>Bacteria</taxon>
        <taxon>Bacillati</taxon>
        <taxon>Actinomycetota</taxon>
        <taxon>Coriobacteriia</taxon>
        <taxon>Coriobacteriales</taxon>
        <taxon>Coriobacteriaceae</taxon>
        <taxon>Parvibacter</taxon>
    </lineage>
</organism>
<dbReference type="GO" id="GO:0009252">
    <property type="term" value="P:peptidoglycan biosynthetic process"/>
    <property type="evidence" value="ECO:0007669"/>
    <property type="project" value="UniProtKB-KW"/>
</dbReference>
<keyword evidence="3" id="KW-0808">Transferase</keyword>
<feature type="transmembrane region" description="Helical" evidence="17">
    <location>
        <begin position="82"/>
        <end position="102"/>
    </location>
</feature>
<evidence type="ECO:0000256" key="17">
    <source>
        <dbReference type="SAM" id="Phobius"/>
    </source>
</evidence>
<evidence type="ECO:0000256" key="5">
    <source>
        <dbReference type="ARBA" id="ARBA00022960"/>
    </source>
</evidence>
<evidence type="ECO:0000256" key="9">
    <source>
        <dbReference type="ARBA" id="ARBA00032370"/>
    </source>
</evidence>
<accession>A0A7W5D036</accession>
<keyword evidence="5" id="KW-0133">Cell shape</keyword>
<dbReference type="GeneID" id="93357098"/>
<reference evidence="18 19" key="1">
    <citation type="submission" date="2020-08" db="EMBL/GenBank/DDBJ databases">
        <title>Sequencing the genomes of 1000 actinobacteria strains.</title>
        <authorList>
            <person name="Klenk H.-P."/>
        </authorList>
    </citation>
    <scope>NUCLEOTIDE SEQUENCE [LARGE SCALE GENOMIC DNA]</scope>
    <source>
        <strain evidence="18 19">DSM 22242</strain>
    </source>
</reference>
<feature type="transmembrane region" description="Helical" evidence="17">
    <location>
        <begin position="350"/>
        <end position="369"/>
    </location>
</feature>
<gene>
    <name evidence="18" type="ORF">FHR31_000043</name>
</gene>
<evidence type="ECO:0000256" key="15">
    <source>
        <dbReference type="ARBA" id="ARBA00049902"/>
    </source>
</evidence>
<dbReference type="InterPro" id="IPR001182">
    <property type="entry name" value="FtsW/RodA"/>
</dbReference>
<comment type="catalytic activity">
    <reaction evidence="15">
        <text>[GlcNAc-(1-&gt;4)-Mur2Ac(oyl-L-Ala-gamma-D-Glu-L-Lys-D-Ala-D-Ala)](n)-di-trans,octa-cis-undecaprenyl diphosphate + beta-D-GlcNAc-(1-&gt;4)-Mur2Ac(oyl-L-Ala-gamma-D-Glu-L-Lys-D-Ala-D-Ala)-di-trans,octa-cis-undecaprenyl diphosphate = [GlcNAc-(1-&gt;4)-Mur2Ac(oyl-L-Ala-gamma-D-Glu-L-Lys-D-Ala-D-Ala)](n+1)-di-trans,octa-cis-undecaprenyl diphosphate + di-trans,octa-cis-undecaprenyl diphosphate + H(+)</text>
        <dbReference type="Rhea" id="RHEA:23708"/>
        <dbReference type="Rhea" id="RHEA-COMP:9602"/>
        <dbReference type="Rhea" id="RHEA-COMP:9603"/>
        <dbReference type="ChEBI" id="CHEBI:15378"/>
        <dbReference type="ChEBI" id="CHEBI:58405"/>
        <dbReference type="ChEBI" id="CHEBI:60033"/>
        <dbReference type="ChEBI" id="CHEBI:78435"/>
        <dbReference type="EC" id="2.4.99.28"/>
    </reaction>
</comment>
<keyword evidence="18" id="KW-0132">Cell division</keyword>
<dbReference type="EMBL" id="JACHYA010000001">
    <property type="protein sequence ID" value="MBB3170263.1"/>
    <property type="molecule type" value="Genomic_DNA"/>
</dbReference>
<dbReference type="GO" id="GO:0051301">
    <property type="term" value="P:cell division"/>
    <property type="evidence" value="ECO:0007669"/>
    <property type="project" value="UniProtKB-KW"/>
</dbReference>
<dbReference type="PANTHER" id="PTHR30474:SF2">
    <property type="entry name" value="PEPTIDOGLYCAN GLYCOSYLTRANSFERASE FTSW-RELATED"/>
    <property type="match status" value="1"/>
</dbReference>
<dbReference type="GO" id="GO:0008955">
    <property type="term" value="F:peptidoglycan glycosyltransferase activity"/>
    <property type="evidence" value="ECO:0007669"/>
    <property type="project" value="UniProtKB-EC"/>
</dbReference>
<feature type="transmembrane region" description="Helical" evidence="17">
    <location>
        <begin position="16"/>
        <end position="35"/>
    </location>
</feature>
<dbReference type="GO" id="GO:0008360">
    <property type="term" value="P:regulation of cell shape"/>
    <property type="evidence" value="ECO:0007669"/>
    <property type="project" value="UniProtKB-KW"/>
</dbReference>
<dbReference type="GO" id="GO:0015648">
    <property type="term" value="F:lipid-linked peptidoglycan transporter activity"/>
    <property type="evidence" value="ECO:0007669"/>
    <property type="project" value="TreeGrafter"/>
</dbReference>
<protein>
    <recommendedName>
        <fullName evidence="12">Probable peptidoglycan glycosyltransferase FtsW</fullName>
        <ecNumber evidence="14">2.4.99.28</ecNumber>
    </recommendedName>
    <alternativeName>
        <fullName evidence="13">Cell division protein FtsW</fullName>
    </alternativeName>
    <alternativeName>
        <fullName evidence="10">Cell wall polymerase</fullName>
    </alternativeName>
    <alternativeName>
        <fullName evidence="9">Peptidoglycan polymerase</fullName>
    </alternativeName>
</protein>
<comment type="function">
    <text evidence="16">Peptidoglycan polymerase that is essential for cell division.</text>
</comment>
<feature type="transmembrane region" description="Helical" evidence="17">
    <location>
        <begin position="273"/>
        <end position="299"/>
    </location>
</feature>
<dbReference type="Proteomes" id="UP000530850">
    <property type="component" value="Unassembled WGS sequence"/>
</dbReference>
<feature type="transmembrane region" description="Helical" evidence="17">
    <location>
        <begin position="148"/>
        <end position="165"/>
    </location>
</feature>
<evidence type="ECO:0000256" key="13">
    <source>
        <dbReference type="ARBA" id="ARBA00041418"/>
    </source>
</evidence>
<evidence type="ECO:0000256" key="3">
    <source>
        <dbReference type="ARBA" id="ARBA00022679"/>
    </source>
</evidence>
<dbReference type="EC" id="2.4.99.28" evidence="14"/>
<proteinExistence type="inferred from homology"/>
<dbReference type="GO" id="GO:0005886">
    <property type="term" value="C:plasma membrane"/>
    <property type="evidence" value="ECO:0007669"/>
    <property type="project" value="TreeGrafter"/>
</dbReference>
<dbReference type="PANTHER" id="PTHR30474">
    <property type="entry name" value="CELL CYCLE PROTEIN"/>
    <property type="match status" value="1"/>
</dbReference>
<dbReference type="RefSeq" id="WP_214646952.1">
    <property type="nucleotide sequence ID" value="NZ_JACHYA010000001.1"/>
</dbReference>
<feature type="transmembrane region" description="Helical" evidence="17">
    <location>
        <begin position="171"/>
        <end position="187"/>
    </location>
</feature>
<keyword evidence="6" id="KW-0573">Peptidoglycan synthesis</keyword>
<evidence type="ECO:0000256" key="1">
    <source>
        <dbReference type="ARBA" id="ARBA00004141"/>
    </source>
</evidence>
<feature type="transmembrane region" description="Helical" evidence="17">
    <location>
        <begin position="122"/>
        <end position="139"/>
    </location>
</feature>
<comment type="caution">
    <text evidence="18">The sequence shown here is derived from an EMBL/GenBank/DDBJ whole genome shotgun (WGS) entry which is preliminary data.</text>
</comment>
<keyword evidence="18" id="KW-0131">Cell cycle</keyword>
<keyword evidence="4 17" id="KW-0812">Transmembrane</keyword>
<evidence type="ECO:0000256" key="6">
    <source>
        <dbReference type="ARBA" id="ARBA00022984"/>
    </source>
</evidence>
<feature type="transmembrane region" description="Helical" evidence="17">
    <location>
        <begin position="311"/>
        <end position="330"/>
    </location>
</feature>
<evidence type="ECO:0000256" key="7">
    <source>
        <dbReference type="ARBA" id="ARBA00022989"/>
    </source>
</evidence>
<dbReference type="Pfam" id="PF01098">
    <property type="entry name" value="FTSW_RODA_SPOVE"/>
    <property type="match status" value="1"/>
</dbReference>
<sequence>MASRSDNSAQLQGPRILMLVCVAGLTLMGLVMVYSTSSIDAVAGGRNMFRDVGMQALYAVIGIGMGLIVWKALPYRLWATNFVWVVWAISVVLLVLTAVVGVDVNGAQRWLKIGIVQIQPSEFAKIGLLLTSIYIYYMYDSGAFDPKATALAFIVGVLVPLMFLFFTQSDLGTTAVLALAIVAVLWFGGVRASIVGGVLVALLVFAAFAILRSGYRSDRLVFLDPFNDGKDGLGNGYQMTRSYIAIVSGGLFGRGLGGSHEKFQYLFASDCDFIYSIIIEELGLVGGLVVLALVLGLLVSGLRIAESAPDGLGAMIAGSATIMLVGQAFLNMGSAIGALPTTGKPLPFVSSGGSSVMASFILVGLILSVSHGSRRASVYEQRRDNLRVVKSAPAPSRARRRR</sequence>
<evidence type="ECO:0000313" key="19">
    <source>
        <dbReference type="Proteomes" id="UP000530850"/>
    </source>
</evidence>
<keyword evidence="7 17" id="KW-1133">Transmembrane helix</keyword>
<evidence type="ECO:0000256" key="4">
    <source>
        <dbReference type="ARBA" id="ARBA00022692"/>
    </source>
</evidence>